<name>A0A176TCP0_9FLAO</name>
<evidence type="ECO:0000256" key="4">
    <source>
        <dbReference type="ARBA" id="ARBA00023315"/>
    </source>
</evidence>
<dbReference type="Gene3D" id="2.160.10.10">
    <property type="entry name" value="Hexapeptide repeat proteins"/>
    <property type="match status" value="1"/>
</dbReference>
<dbReference type="InterPro" id="IPR011004">
    <property type="entry name" value="Trimer_LpxA-like_sf"/>
</dbReference>
<dbReference type="GO" id="GO:0005829">
    <property type="term" value="C:cytosol"/>
    <property type="evidence" value="ECO:0007669"/>
    <property type="project" value="TreeGrafter"/>
</dbReference>
<evidence type="ECO:0000313" key="6">
    <source>
        <dbReference type="Proteomes" id="UP000076923"/>
    </source>
</evidence>
<organism evidence="5 6">
    <name type="scientific">Polaribacter atrinae</name>
    <dbReference type="NCBI Taxonomy" id="1333662"/>
    <lineage>
        <taxon>Bacteria</taxon>
        <taxon>Pseudomonadati</taxon>
        <taxon>Bacteroidota</taxon>
        <taxon>Flavobacteriia</taxon>
        <taxon>Flavobacteriales</taxon>
        <taxon>Flavobacteriaceae</taxon>
    </lineage>
</organism>
<dbReference type="GO" id="GO:0008374">
    <property type="term" value="F:O-acyltransferase activity"/>
    <property type="evidence" value="ECO:0007669"/>
    <property type="project" value="TreeGrafter"/>
</dbReference>
<keyword evidence="3" id="KW-0677">Repeat</keyword>
<evidence type="ECO:0000256" key="2">
    <source>
        <dbReference type="ARBA" id="ARBA00022679"/>
    </source>
</evidence>
<dbReference type="InterPro" id="IPR018357">
    <property type="entry name" value="Hexapep_transf_CS"/>
</dbReference>
<protein>
    <submittedName>
        <fullName evidence="5">Capsule biosynthesis protein CapG</fullName>
    </submittedName>
</protein>
<dbReference type="InterPro" id="IPR001451">
    <property type="entry name" value="Hexapep"/>
</dbReference>
<dbReference type="PANTHER" id="PTHR23416:SF23">
    <property type="entry name" value="ACETYLTRANSFERASE C18B11.09C-RELATED"/>
    <property type="match status" value="1"/>
</dbReference>
<dbReference type="Pfam" id="PF00132">
    <property type="entry name" value="Hexapep"/>
    <property type="match status" value="1"/>
</dbReference>
<dbReference type="PANTHER" id="PTHR23416">
    <property type="entry name" value="SIALIC ACID SYNTHASE-RELATED"/>
    <property type="match status" value="1"/>
</dbReference>
<dbReference type="CDD" id="cd04647">
    <property type="entry name" value="LbH_MAT_like"/>
    <property type="match status" value="1"/>
</dbReference>
<keyword evidence="6" id="KW-1185">Reference proteome</keyword>
<comment type="caution">
    <text evidence="5">The sequence shown here is derived from an EMBL/GenBank/DDBJ whole genome shotgun (WGS) entry which is preliminary data.</text>
</comment>
<dbReference type="OrthoDB" id="9812571at2"/>
<dbReference type="EMBL" id="LVWE01000010">
    <property type="protein sequence ID" value="OAD45668.1"/>
    <property type="molecule type" value="Genomic_DNA"/>
</dbReference>
<comment type="similarity">
    <text evidence="1">Belongs to the transferase hexapeptide repeat family.</text>
</comment>
<dbReference type="SUPFAM" id="SSF51161">
    <property type="entry name" value="Trimeric LpxA-like enzymes"/>
    <property type="match status" value="1"/>
</dbReference>
<dbReference type="PROSITE" id="PS00101">
    <property type="entry name" value="HEXAPEP_TRANSFERASES"/>
    <property type="match status" value="1"/>
</dbReference>
<gene>
    <name evidence="5" type="ORF">LPB303_05085</name>
</gene>
<sequence length="175" mass="19832">MVFRVFKYLYRFYKIKVLHPVDYARTLGVKIGKDCSIAINYFGSEPYLIEIGNHVQITADVRFFNHGGSWMFREVNPEFDYFGKIKVGNNVYIGNCALIMPGVTIGNNVIIGAGTVVTKSVQNDCILAGNPGKVVGNVNELYSRVEKYNLNIKSMSNLEKQKYLLKLTDEKFITK</sequence>
<keyword evidence="2" id="KW-0808">Transferase</keyword>
<accession>A0A176TCP0</accession>
<reference evidence="5 6" key="1">
    <citation type="submission" date="2016-02" db="EMBL/GenBank/DDBJ databases">
        <title>Draft genome sequence of Polaribacter atrinae KACC17473.</title>
        <authorList>
            <person name="Shin S.-K."/>
            <person name="Yi H."/>
        </authorList>
    </citation>
    <scope>NUCLEOTIDE SEQUENCE [LARGE SCALE GENOMIC DNA]</scope>
    <source>
        <strain evidence="5 6">KACC 17473</strain>
    </source>
</reference>
<dbReference type="STRING" id="1333662.LPB303_05085"/>
<keyword evidence="4" id="KW-0012">Acyltransferase</keyword>
<evidence type="ECO:0000256" key="1">
    <source>
        <dbReference type="ARBA" id="ARBA00007274"/>
    </source>
</evidence>
<dbReference type="Proteomes" id="UP000076923">
    <property type="component" value="Unassembled WGS sequence"/>
</dbReference>
<dbReference type="AlphaFoldDB" id="A0A176TCP0"/>
<dbReference type="InterPro" id="IPR051159">
    <property type="entry name" value="Hexapeptide_acetyltransf"/>
</dbReference>
<proteinExistence type="inferred from homology"/>
<evidence type="ECO:0000256" key="3">
    <source>
        <dbReference type="ARBA" id="ARBA00022737"/>
    </source>
</evidence>
<evidence type="ECO:0000313" key="5">
    <source>
        <dbReference type="EMBL" id="OAD45668.1"/>
    </source>
</evidence>